<dbReference type="PANTHER" id="PTHR46112">
    <property type="entry name" value="AMINOPEPTIDASE"/>
    <property type="match status" value="1"/>
</dbReference>
<proteinExistence type="predicted"/>
<feature type="compositionally biased region" description="Basic and acidic residues" evidence="1">
    <location>
        <begin position="7"/>
        <end position="22"/>
    </location>
</feature>
<evidence type="ECO:0000313" key="3">
    <source>
        <dbReference type="EMBL" id="TQM55213.1"/>
    </source>
</evidence>
<evidence type="ECO:0000256" key="1">
    <source>
        <dbReference type="SAM" id="MobiDB-lite"/>
    </source>
</evidence>
<dbReference type="PANTHER" id="PTHR46112:SF2">
    <property type="entry name" value="XAA-PRO AMINOPEPTIDASE P-RELATED"/>
    <property type="match status" value="1"/>
</dbReference>
<comment type="caution">
    <text evidence="3">The sequence shown here is derived from an EMBL/GenBank/DDBJ whole genome shotgun (WGS) entry which is preliminary data.</text>
</comment>
<dbReference type="Gene3D" id="3.40.350.10">
    <property type="entry name" value="Creatinase/prolidase N-terminal domain"/>
    <property type="match status" value="1"/>
</dbReference>
<feature type="domain" description="Peptidase M24" evidence="2">
    <location>
        <begin position="166"/>
        <end position="356"/>
    </location>
</feature>
<dbReference type="EMBL" id="VFPM01000005">
    <property type="protein sequence ID" value="TQM55213.1"/>
    <property type="molecule type" value="Genomic_DNA"/>
</dbReference>
<evidence type="ECO:0000259" key="2">
    <source>
        <dbReference type="Pfam" id="PF00557"/>
    </source>
</evidence>
<dbReference type="CDD" id="cd01066">
    <property type="entry name" value="APP_MetAP"/>
    <property type="match status" value="1"/>
</dbReference>
<dbReference type="AlphaFoldDB" id="A0A543HA66"/>
<accession>A0A543HA66</accession>
<reference evidence="3 4" key="1">
    <citation type="submission" date="2019-06" db="EMBL/GenBank/DDBJ databases">
        <title>Genome sequencing of plant associated microbes to promote plant fitness in Sorghum bicolor and Oryza sativa.</title>
        <authorList>
            <person name="Coleman-Derr D."/>
        </authorList>
    </citation>
    <scope>NUCLEOTIDE SEQUENCE [LARGE SCALE GENOMIC DNA]</scope>
    <source>
        <strain evidence="3 4">KV-663</strain>
    </source>
</reference>
<dbReference type="InterPro" id="IPR029149">
    <property type="entry name" value="Creatin/AminoP/Spt16_N"/>
</dbReference>
<organism evidence="3 4">
    <name type="scientific">Humibacillus xanthopallidus</name>
    <dbReference type="NCBI Taxonomy" id="412689"/>
    <lineage>
        <taxon>Bacteria</taxon>
        <taxon>Bacillati</taxon>
        <taxon>Actinomycetota</taxon>
        <taxon>Actinomycetes</taxon>
        <taxon>Micrococcales</taxon>
        <taxon>Intrasporangiaceae</taxon>
        <taxon>Humibacillus</taxon>
    </lineage>
</organism>
<evidence type="ECO:0000313" key="4">
    <source>
        <dbReference type="Proteomes" id="UP000316747"/>
    </source>
</evidence>
<protein>
    <submittedName>
        <fullName evidence="3">Antitoxin VapB</fullName>
    </submittedName>
</protein>
<sequence length="386" mass="41372">MAPEAGVEARHESPHAHESDPARWADLGDKLARLTDLARAHDLDTLVLREPAALTWLLGARVNVPQTLDAACLDVIVHVGASGTELTVVTNAIEAPRLLDTELAGLDAACDARWEVVPWWESRDGRLPSGTRVGCDRALRGSVPVGPDLAALRRRLTPHQQGLLEEVCSDTAAAATAAALTLSPSTTGYAAAGALARELLERGLDPIVLLVGGADHLATHRHPLPLPETVGERAMLVACGRRHGLVASVTRIVSFTPLDEQQRDGYARLLRVERAFLDATRVGARLGDVVSEGCAAYGRHGFDPEEWHRHHQGGLSGFQPREFPAHAGSDHVLGDGAVVAWNPSAAGWKVEDTTLVLPEGARTLVTDEQWPSIDIGGRRRPDVLVR</sequence>
<dbReference type="Proteomes" id="UP000316747">
    <property type="component" value="Unassembled WGS sequence"/>
</dbReference>
<keyword evidence="4" id="KW-1185">Reference proteome</keyword>
<dbReference type="InterPro" id="IPR000994">
    <property type="entry name" value="Pept_M24"/>
</dbReference>
<dbReference type="InterPro" id="IPR050659">
    <property type="entry name" value="Peptidase_M24B"/>
</dbReference>
<dbReference type="RefSeq" id="WP_185749221.1">
    <property type="nucleotide sequence ID" value="NZ_VFPM01000005.1"/>
</dbReference>
<dbReference type="Pfam" id="PF00557">
    <property type="entry name" value="Peptidase_M24"/>
    <property type="match status" value="1"/>
</dbReference>
<dbReference type="Gene3D" id="3.90.230.10">
    <property type="entry name" value="Creatinase/methionine aminopeptidase superfamily"/>
    <property type="match status" value="1"/>
</dbReference>
<dbReference type="InterPro" id="IPR036005">
    <property type="entry name" value="Creatinase/aminopeptidase-like"/>
</dbReference>
<feature type="region of interest" description="Disordered" evidence="1">
    <location>
        <begin position="1"/>
        <end position="22"/>
    </location>
</feature>
<name>A0A543HA66_9MICO</name>
<gene>
    <name evidence="3" type="ORF">FBY41_4541</name>
</gene>
<dbReference type="SUPFAM" id="SSF55920">
    <property type="entry name" value="Creatinase/aminopeptidase"/>
    <property type="match status" value="1"/>
</dbReference>